<sequence length="91" mass="10517">MLDPQPLNESKYFSTLDANRGFWQIQLNEESSKLTIFNTPTHGRMISPRDIARATDSDVVLQQVKIYIHQGWPRTIPTELLPFYSKRAALL</sequence>
<protein>
    <recommendedName>
        <fullName evidence="3">Reverse transcriptase domain-containing protein</fullName>
    </recommendedName>
</protein>
<reference evidence="1 2" key="1">
    <citation type="submission" date="2023-02" db="EMBL/GenBank/DDBJ databases">
        <title>LHISI_Scaffold_Assembly.</title>
        <authorList>
            <person name="Stuart O.P."/>
            <person name="Cleave R."/>
            <person name="Magrath M.J.L."/>
            <person name="Mikheyev A.S."/>
        </authorList>
    </citation>
    <scope>NUCLEOTIDE SEQUENCE [LARGE SCALE GENOMIC DNA]</scope>
    <source>
        <strain evidence="1">Daus_M_001</strain>
        <tissue evidence="1">Leg muscle</tissue>
    </source>
</reference>
<dbReference type="InterPro" id="IPR043128">
    <property type="entry name" value="Rev_trsase/Diguanyl_cyclase"/>
</dbReference>
<comment type="caution">
    <text evidence="1">The sequence shown here is derived from an EMBL/GenBank/DDBJ whole genome shotgun (WGS) entry which is preliminary data.</text>
</comment>
<dbReference type="Proteomes" id="UP001159363">
    <property type="component" value="Chromosome 3"/>
</dbReference>
<name>A0ABQ9I299_9NEOP</name>
<evidence type="ECO:0000313" key="2">
    <source>
        <dbReference type="Proteomes" id="UP001159363"/>
    </source>
</evidence>
<dbReference type="Gene3D" id="3.30.70.270">
    <property type="match status" value="1"/>
</dbReference>
<evidence type="ECO:0008006" key="3">
    <source>
        <dbReference type="Google" id="ProtNLM"/>
    </source>
</evidence>
<dbReference type="InterPro" id="IPR043502">
    <property type="entry name" value="DNA/RNA_pol_sf"/>
</dbReference>
<keyword evidence="2" id="KW-1185">Reference proteome</keyword>
<accession>A0ABQ9I299</accession>
<dbReference type="EMBL" id="JARBHB010000003">
    <property type="protein sequence ID" value="KAJ8890712.1"/>
    <property type="molecule type" value="Genomic_DNA"/>
</dbReference>
<evidence type="ECO:0000313" key="1">
    <source>
        <dbReference type="EMBL" id="KAJ8890712.1"/>
    </source>
</evidence>
<dbReference type="SUPFAM" id="SSF56672">
    <property type="entry name" value="DNA/RNA polymerases"/>
    <property type="match status" value="1"/>
</dbReference>
<proteinExistence type="predicted"/>
<gene>
    <name evidence="1" type="ORF">PR048_010221</name>
</gene>
<dbReference type="Gene3D" id="3.10.10.10">
    <property type="entry name" value="HIV Type 1 Reverse Transcriptase, subunit A, domain 1"/>
    <property type="match status" value="1"/>
</dbReference>
<organism evidence="1 2">
    <name type="scientific">Dryococelus australis</name>
    <dbReference type="NCBI Taxonomy" id="614101"/>
    <lineage>
        <taxon>Eukaryota</taxon>
        <taxon>Metazoa</taxon>
        <taxon>Ecdysozoa</taxon>
        <taxon>Arthropoda</taxon>
        <taxon>Hexapoda</taxon>
        <taxon>Insecta</taxon>
        <taxon>Pterygota</taxon>
        <taxon>Neoptera</taxon>
        <taxon>Polyneoptera</taxon>
        <taxon>Phasmatodea</taxon>
        <taxon>Verophasmatodea</taxon>
        <taxon>Anareolatae</taxon>
        <taxon>Phasmatidae</taxon>
        <taxon>Eurycanthinae</taxon>
        <taxon>Dryococelus</taxon>
    </lineage>
</organism>